<name>A0A225UMV9_9STRA</name>
<sequence>MEDAVVERCHDSRVELGPKEQKPLEVIEKEASARRAVAREEKKAAESKDARTQPDTEEEIQDAHHVTLDDAAEDGQEESAPVGAGADSYPDSSVEVLGVSGPDVPEQASL</sequence>
<proteinExistence type="predicted"/>
<gene>
    <name evidence="2" type="ORF">PHMEG_00036009</name>
</gene>
<dbReference type="Proteomes" id="UP000198211">
    <property type="component" value="Unassembled WGS sequence"/>
</dbReference>
<dbReference type="EMBL" id="NBNE01014601">
    <property type="protein sequence ID" value="OWY94298.1"/>
    <property type="molecule type" value="Genomic_DNA"/>
</dbReference>
<organism evidence="2 3">
    <name type="scientific">Phytophthora megakarya</name>
    <dbReference type="NCBI Taxonomy" id="4795"/>
    <lineage>
        <taxon>Eukaryota</taxon>
        <taxon>Sar</taxon>
        <taxon>Stramenopiles</taxon>
        <taxon>Oomycota</taxon>
        <taxon>Peronosporomycetes</taxon>
        <taxon>Peronosporales</taxon>
        <taxon>Peronosporaceae</taxon>
        <taxon>Phytophthora</taxon>
    </lineage>
</organism>
<evidence type="ECO:0000256" key="1">
    <source>
        <dbReference type="SAM" id="MobiDB-lite"/>
    </source>
</evidence>
<keyword evidence="3" id="KW-1185">Reference proteome</keyword>
<protein>
    <submittedName>
        <fullName evidence="2">Uncharacterized protein</fullName>
    </submittedName>
</protein>
<feature type="compositionally biased region" description="Basic and acidic residues" evidence="1">
    <location>
        <begin position="1"/>
        <end position="54"/>
    </location>
</feature>
<evidence type="ECO:0000313" key="2">
    <source>
        <dbReference type="EMBL" id="OWY94298.1"/>
    </source>
</evidence>
<feature type="region of interest" description="Disordered" evidence="1">
    <location>
        <begin position="1"/>
        <end position="110"/>
    </location>
</feature>
<comment type="caution">
    <text evidence="2">The sequence shown here is derived from an EMBL/GenBank/DDBJ whole genome shotgun (WGS) entry which is preliminary data.</text>
</comment>
<accession>A0A225UMV9</accession>
<dbReference type="AlphaFoldDB" id="A0A225UMV9"/>
<evidence type="ECO:0000313" key="3">
    <source>
        <dbReference type="Proteomes" id="UP000198211"/>
    </source>
</evidence>
<reference evidence="3" key="1">
    <citation type="submission" date="2017-03" db="EMBL/GenBank/DDBJ databases">
        <title>Phytopthora megakarya and P. palmivora, two closely related causual agents of cacao black pod achieved similar genome size and gene model numbers by different mechanisms.</title>
        <authorList>
            <person name="Ali S."/>
            <person name="Shao J."/>
            <person name="Larry D.J."/>
            <person name="Kronmiller B."/>
            <person name="Shen D."/>
            <person name="Strem M.D."/>
            <person name="Melnick R.L."/>
            <person name="Guiltinan M.J."/>
            <person name="Tyler B.M."/>
            <person name="Meinhardt L.W."/>
            <person name="Bailey B.A."/>
        </authorList>
    </citation>
    <scope>NUCLEOTIDE SEQUENCE [LARGE SCALE GENOMIC DNA]</scope>
    <source>
        <strain evidence="3">zdho120</strain>
    </source>
</reference>